<organism evidence="9 10">
    <name type="scientific">Acipenser oxyrinchus oxyrinchus</name>
    <dbReference type="NCBI Taxonomy" id="40147"/>
    <lineage>
        <taxon>Eukaryota</taxon>
        <taxon>Metazoa</taxon>
        <taxon>Chordata</taxon>
        <taxon>Craniata</taxon>
        <taxon>Vertebrata</taxon>
        <taxon>Euteleostomi</taxon>
        <taxon>Actinopterygii</taxon>
        <taxon>Chondrostei</taxon>
        <taxon>Acipenseriformes</taxon>
        <taxon>Acipenseridae</taxon>
        <taxon>Acipenser</taxon>
    </lineage>
</organism>
<name>A0AAD8DAV4_ACIOX</name>
<keyword evidence="10" id="KW-1185">Reference proteome</keyword>
<dbReference type="GO" id="GO:0005829">
    <property type="term" value="C:cytosol"/>
    <property type="evidence" value="ECO:0007669"/>
    <property type="project" value="UniProtKB-SubCell"/>
</dbReference>
<dbReference type="FunFam" id="1.10.167.10:FF:000001">
    <property type="entry name" value="Putative regulator of g-protein signaling 12"/>
    <property type="match status" value="1"/>
</dbReference>
<dbReference type="Proteomes" id="UP001230051">
    <property type="component" value="Unassembled WGS sequence"/>
</dbReference>
<dbReference type="GO" id="GO:0005886">
    <property type="term" value="C:plasma membrane"/>
    <property type="evidence" value="ECO:0007669"/>
    <property type="project" value="UniProtKB-SubCell"/>
</dbReference>
<dbReference type="Gene3D" id="1.10.167.10">
    <property type="entry name" value="Regulator of G-protein Signalling 4, domain 2"/>
    <property type="match status" value="1"/>
</dbReference>
<evidence type="ECO:0000256" key="5">
    <source>
        <dbReference type="ARBA" id="ARBA00022475"/>
    </source>
</evidence>
<evidence type="ECO:0000313" key="9">
    <source>
        <dbReference type="EMBL" id="KAK1165352.1"/>
    </source>
</evidence>
<dbReference type="PROSITE" id="PS50132">
    <property type="entry name" value="RGS"/>
    <property type="match status" value="1"/>
</dbReference>
<proteinExistence type="predicted"/>
<dbReference type="PRINTS" id="PR01301">
    <property type="entry name" value="RGSPROTEIN"/>
</dbReference>
<evidence type="ECO:0000313" key="10">
    <source>
        <dbReference type="Proteomes" id="UP001230051"/>
    </source>
</evidence>
<keyword evidence="5" id="KW-1003">Cell membrane</keyword>
<protein>
    <recommendedName>
        <fullName evidence="3">Regulator of G-protein signaling 1</fullName>
    </recommendedName>
</protein>
<keyword evidence="6" id="KW-0963">Cytoplasm</keyword>
<evidence type="ECO:0000256" key="7">
    <source>
        <dbReference type="ARBA" id="ARBA00023136"/>
    </source>
</evidence>
<feature type="domain" description="RGS" evidence="8">
    <location>
        <begin position="74"/>
        <end position="190"/>
    </location>
</feature>
<evidence type="ECO:0000256" key="2">
    <source>
        <dbReference type="ARBA" id="ARBA00004514"/>
    </source>
</evidence>
<evidence type="ECO:0000256" key="3">
    <source>
        <dbReference type="ARBA" id="ARBA00020118"/>
    </source>
</evidence>
<dbReference type="Pfam" id="PF00615">
    <property type="entry name" value="RGS"/>
    <property type="match status" value="1"/>
</dbReference>
<dbReference type="PANTHER" id="PTHR10845">
    <property type="entry name" value="REGULATOR OF G PROTEIN SIGNALING"/>
    <property type="match status" value="1"/>
</dbReference>
<comment type="subcellular location">
    <subcellularLocation>
        <location evidence="1">Cell membrane</location>
        <topology evidence="1">Peripheral membrane protein</topology>
        <orientation evidence="1">Cytoplasmic side</orientation>
    </subcellularLocation>
    <subcellularLocation>
        <location evidence="2">Cytoplasm</location>
        <location evidence="2">Cytosol</location>
    </subcellularLocation>
</comment>
<dbReference type="PANTHER" id="PTHR10845:SF34">
    <property type="entry name" value="REGULATOR OF G-PROTEIN SIGNALING 1"/>
    <property type="match status" value="1"/>
</dbReference>
<keyword evidence="4" id="KW-0343">GTPase activation</keyword>
<dbReference type="InterPro" id="IPR016137">
    <property type="entry name" value="RGS"/>
</dbReference>
<evidence type="ECO:0000256" key="4">
    <source>
        <dbReference type="ARBA" id="ARBA00022468"/>
    </source>
</evidence>
<gene>
    <name evidence="9" type="primary">RGS21</name>
    <name evidence="9" type="ORF">AOXY_G13860</name>
</gene>
<dbReference type="InterPro" id="IPR044926">
    <property type="entry name" value="RGS_subdomain_2"/>
</dbReference>
<dbReference type="AlphaFoldDB" id="A0AAD8DAV4"/>
<keyword evidence="7" id="KW-0472">Membrane</keyword>
<evidence type="ECO:0000256" key="1">
    <source>
        <dbReference type="ARBA" id="ARBA00004413"/>
    </source>
</evidence>
<dbReference type="SMART" id="SM00315">
    <property type="entry name" value="RGS"/>
    <property type="match status" value="1"/>
</dbReference>
<dbReference type="InterPro" id="IPR036305">
    <property type="entry name" value="RGS_sf"/>
</dbReference>
<reference evidence="9" key="1">
    <citation type="submission" date="2022-02" db="EMBL/GenBank/DDBJ databases">
        <title>Atlantic sturgeon de novo genome assembly.</title>
        <authorList>
            <person name="Stock M."/>
            <person name="Klopp C."/>
            <person name="Guiguen Y."/>
            <person name="Cabau C."/>
            <person name="Parinello H."/>
            <person name="Santidrian Yebra-Pimentel E."/>
            <person name="Kuhl H."/>
            <person name="Dirks R.P."/>
            <person name="Guessner J."/>
            <person name="Wuertz S."/>
            <person name="Du K."/>
            <person name="Schartl M."/>
        </authorList>
    </citation>
    <scope>NUCLEOTIDE SEQUENCE</scope>
    <source>
        <strain evidence="9">STURGEONOMICS-FGT-2020</strain>
        <tissue evidence="9">Whole blood</tissue>
    </source>
</reference>
<comment type="caution">
    <text evidence="9">The sequence shown here is derived from an EMBL/GenBank/DDBJ whole genome shotgun (WGS) entry which is preliminary data.</text>
</comment>
<evidence type="ECO:0000256" key="6">
    <source>
        <dbReference type="ARBA" id="ARBA00022490"/>
    </source>
</evidence>
<evidence type="ECO:0000259" key="8">
    <source>
        <dbReference type="PROSITE" id="PS50132"/>
    </source>
</evidence>
<dbReference type="SUPFAM" id="SSF48097">
    <property type="entry name" value="Regulator of G-protein signaling, RGS"/>
    <property type="match status" value="1"/>
</dbReference>
<dbReference type="EMBL" id="JAGXEW010000012">
    <property type="protein sequence ID" value="KAK1165352.1"/>
    <property type="molecule type" value="Genomic_DNA"/>
</dbReference>
<sequence>MDCYGTFTEAELYVDVCLELERHTVEEILVTVYEGKPAQRDRQSCHLIYTVFSSGSCCISYRTPQEEATGWAESVDKLLESKAGQVALVAFLKSEFSEENILFWLACEEYKQTKSTSKMIEKSKEIFLEYVKVGAPKEINIDCGTRENITRHISTPTLNSFDHAQKIIYSLLAKDCYPRFLKSDIYMAYCQQNER</sequence>
<accession>A0AAD8DAV4</accession>
<dbReference type="GO" id="GO:0005096">
    <property type="term" value="F:GTPase activator activity"/>
    <property type="evidence" value="ECO:0007669"/>
    <property type="project" value="UniProtKB-KW"/>
</dbReference>